<protein>
    <recommendedName>
        <fullName evidence="11">Glycosyltransferase RgtA/B/C/D-like domain-containing protein</fullName>
    </recommendedName>
</protein>
<dbReference type="PANTHER" id="PTHR33908:SF3">
    <property type="entry name" value="UNDECAPRENYL PHOSPHATE-ALPHA-4-AMINO-4-DEOXY-L-ARABINOSE ARABINOSYL TRANSFERASE"/>
    <property type="match status" value="1"/>
</dbReference>
<keyword evidence="3" id="KW-0328">Glycosyltransferase</keyword>
<evidence type="ECO:0000256" key="4">
    <source>
        <dbReference type="ARBA" id="ARBA00022679"/>
    </source>
</evidence>
<evidence type="ECO:0000256" key="6">
    <source>
        <dbReference type="ARBA" id="ARBA00022989"/>
    </source>
</evidence>
<feature type="transmembrane region" description="Helical" evidence="8">
    <location>
        <begin position="332"/>
        <end position="352"/>
    </location>
</feature>
<comment type="subcellular location">
    <subcellularLocation>
        <location evidence="1">Cell membrane</location>
        <topology evidence="1">Multi-pass membrane protein</topology>
    </subcellularLocation>
</comment>
<sequence>MSDTQTATRPVPAAVNRLEPAVRSVAVATAAPEMGRGGPRVPTAAFVLLVLLGGGLRAAALLADRCLWIDEAMLALNLVGRTPLQLLEPLDWNQGAPVGFLLAVKAASTALGASEWALRLVPFAASVCGLGAFTWAARRLLPPQAALLAAALFAFSPHDVSYAGECKQYAGDAAIAAGLLALAVGLLEGQGGWRWARLGLAGAAAVWCSHPAAFVLGGIGTALLAQALAARDRARLLSASLTVGTWVVSFGACYLLCLKNLGGNKYLTDYWAAHFLPLPPKSIGDLTWVVDHYIFFFTIPGGFGGSLVPLGGFAALLALIGLREFARERWPVAVALALPAALVLFASGLHKYPIGGRLMLFMVPFAALLVARGAWVVLDALREKNRFAAGALAVLLVGASLWGATDSIRKPTRHEELAPVLRTVRDEMRPGDHVFVYYGAVPAFTFYTRELPFPADAVTLGEEHRGDPAAYRADLAKLHGRVWVVVSHRHGDEEAVMRATLDTRGACDREVKRPGAAAYLYRLTE</sequence>
<dbReference type="RefSeq" id="WP_171471503.1">
    <property type="nucleotide sequence ID" value="NZ_CP053452.2"/>
</dbReference>
<organism evidence="9 10">
    <name type="scientific">Frigoriglobus tundricola</name>
    <dbReference type="NCBI Taxonomy" id="2774151"/>
    <lineage>
        <taxon>Bacteria</taxon>
        <taxon>Pseudomonadati</taxon>
        <taxon>Planctomycetota</taxon>
        <taxon>Planctomycetia</taxon>
        <taxon>Gemmatales</taxon>
        <taxon>Gemmataceae</taxon>
        <taxon>Frigoriglobus</taxon>
    </lineage>
</organism>
<evidence type="ECO:0000256" key="8">
    <source>
        <dbReference type="SAM" id="Phobius"/>
    </source>
</evidence>
<evidence type="ECO:0000256" key="2">
    <source>
        <dbReference type="ARBA" id="ARBA00022475"/>
    </source>
</evidence>
<evidence type="ECO:0008006" key="11">
    <source>
        <dbReference type="Google" id="ProtNLM"/>
    </source>
</evidence>
<feature type="transmembrane region" description="Helical" evidence="8">
    <location>
        <begin position="387"/>
        <end position="404"/>
    </location>
</feature>
<evidence type="ECO:0000256" key="7">
    <source>
        <dbReference type="ARBA" id="ARBA00023136"/>
    </source>
</evidence>
<evidence type="ECO:0000313" key="10">
    <source>
        <dbReference type="Proteomes" id="UP000503447"/>
    </source>
</evidence>
<feature type="transmembrane region" description="Helical" evidence="8">
    <location>
        <begin position="44"/>
        <end position="63"/>
    </location>
</feature>
<evidence type="ECO:0000313" key="9">
    <source>
        <dbReference type="EMBL" id="QJW95786.1"/>
    </source>
</evidence>
<dbReference type="GO" id="GO:0005886">
    <property type="term" value="C:plasma membrane"/>
    <property type="evidence" value="ECO:0007669"/>
    <property type="project" value="UniProtKB-SubCell"/>
</dbReference>
<feature type="transmembrane region" description="Helical" evidence="8">
    <location>
        <begin position="358"/>
        <end position="378"/>
    </location>
</feature>
<reference evidence="10" key="1">
    <citation type="submission" date="2020-05" db="EMBL/GenBank/DDBJ databases">
        <title>Frigoriglobus tundricola gen. nov., sp. nov., a psychrotolerant cellulolytic planctomycete of the family Gemmataceae with two divergent copies of 16S rRNA gene.</title>
        <authorList>
            <person name="Kulichevskaya I.S."/>
            <person name="Ivanova A.A."/>
            <person name="Naumoff D.G."/>
            <person name="Beletsky A.V."/>
            <person name="Rijpstra W.I.C."/>
            <person name="Sinninghe Damste J.S."/>
            <person name="Mardanov A.V."/>
            <person name="Ravin N.V."/>
            <person name="Dedysh S.N."/>
        </authorList>
    </citation>
    <scope>NUCLEOTIDE SEQUENCE [LARGE SCALE GENOMIC DNA]</scope>
    <source>
        <strain evidence="10">PL17</strain>
    </source>
</reference>
<name>A0A6M5YR15_9BACT</name>
<evidence type="ECO:0000256" key="1">
    <source>
        <dbReference type="ARBA" id="ARBA00004651"/>
    </source>
</evidence>
<dbReference type="GO" id="GO:0010041">
    <property type="term" value="P:response to iron(III) ion"/>
    <property type="evidence" value="ECO:0007669"/>
    <property type="project" value="TreeGrafter"/>
</dbReference>
<dbReference type="GO" id="GO:0016763">
    <property type="term" value="F:pentosyltransferase activity"/>
    <property type="evidence" value="ECO:0007669"/>
    <property type="project" value="TreeGrafter"/>
</dbReference>
<accession>A0A6M5YR15</accession>
<feature type="transmembrane region" description="Helical" evidence="8">
    <location>
        <begin position="293"/>
        <end position="320"/>
    </location>
</feature>
<dbReference type="GO" id="GO:0009103">
    <property type="term" value="P:lipopolysaccharide biosynthetic process"/>
    <property type="evidence" value="ECO:0007669"/>
    <property type="project" value="UniProtKB-ARBA"/>
</dbReference>
<keyword evidence="6 8" id="KW-1133">Transmembrane helix</keyword>
<keyword evidence="4" id="KW-0808">Transferase</keyword>
<keyword evidence="2" id="KW-1003">Cell membrane</keyword>
<dbReference type="EMBL" id="CP053452">
    <property type="protein sequence ID" value="QJW95786.1"/>
    <property type="molecule type" value="Genomic_DNA"/>
</dbReference>
<keyword evidence="10" id="KW-1185">Reference proteome</keyword>
<feature type="transmembrane region" description="Helical" evidence="8">
    <location>
        <begin position="199"/>
        <end position="224"/>
    </location>
</feature>
<dbReference type="InterPro" id="IPR050297">
    <property type="entry name" value="LipidA_mod_glycosyltrf_83"/>
</dbReference>
<keyword evidence="7 8" id="KW-0472">Membrane</keyword>
<dbReference type="KEGG" id="ftj:FTUN_3340"/>
<feature type="transmembrane region" description="Helical" evidence="8">
    <location>
        <begin position="236"/>
        <end position="257"/>
    </location>
</feature>
<dbReference type="Proteomes" id="UP000503447">
    <property type="component" value="Chromosome"/>
</dbReference>
<proteinExistence type="predicted"/>
<evidence type="ECO:0000256" key="3">
    <source>
        <dbReference type="ARBA" id="ARBA00022676"/>
    </source>
</evidence>
<keyword evidence="5 8" id="KW-0812">Transmembrane</keyword>
<gene>
    <name evidence="9" type="ORF">FTUN_3340</name>
</gene>
<feature type="transmembrane region" description="Helical" evidence="8">
    <location>
        <begin position="169"/>
        <end position="187"/>
    </location>
</feature>
<dbReference type="PANTHER" id="PTHR33908">
    <property type="entry name" value="MANNOSYLTRANSFERASE YKCB-RELATED"/>
    <property type="match status" value="1"/>
</dbReference>
<evidence type="ECO:0000256" key="5">
    <source>
        <dbReference type="ARBA" id="ARBA00022692"/>
    </source>
</evidence>
<dbReference type="AlphaFoldDB" id="A0A6M5YR15"/>